<accession>A0ABT3RII2</accession>
<dbReference type="PROSITE" id="PS51371">
    <property type="entry name" value="CBS"/>
    <property type="match status" value="2"/>
</dbReference>
<feature type="domain" description="CBS" evidence="3">
    <location>
        <begin position="76"/>
        <end position="131"/>
    </location>
</feature>
<reference evidence="4 5" key="1">
    <citation type="submission" date="2022-11" db="EMBL/GenBank/DDBJ databases">
        <title>The characterization of three novel Bacteroidetes species and genomic analysis of their roles in tidal elemental geochemical cycles.</title>
        <authorList>
            <person name="Ma K.-J."/>
        </authorList>
    </citation>
    <scope>NUCLEOTIDE SEQUENCE [LARGE SCALE GENOMIC DNA]</scope>
    <source>
        <strain evidence="4 5">M82</strain>
    </source>
</reference>
<dbReference type="RefSeq" id="WP_266053353.1">
    <property type="nucleotide sequence ID" value="NZ_JAPFQO010000009.1"/>
</dbReference>
<dbReference type="PANTHER" id="PTHR43080:SF2">
    <property type="entry name" value="CBS DOMAIN-CONTAINING PROTEIN"/>
    <property type="match status" value="1"/>
</dbReference>
<dbReference type="Proteomes" id="UP001207228">
    <property type="component" value="Unassembled WGS sequence"/>
</dbReference>
<evidence type="ECO:0000256" key="2">
    <source>
        <dbReference type="PROSITE-ProRule" id="PRU00703"/>
    </source>
</evidence>
<proteinExistence type="predicted"/>
<sequence>MGTVRHILQKKGHEALFVTPYTTVYYALEFMVEKNVGALLVMDEERFAGIFTERDYARKVILKGKASKETLVSEIMSEHPATVTPDNTVEECMQLMTHKYIRHLPVLEGDKLVGLVSIGDIVKYIIEEQKFIIDNLEHYITGH</sequence>
<dbReference type="PANTHER" id="PTHR43080">
    <property type="entry name" value="CBS DOMAIN-CONTAINING PROTEIN CBSX3, MITOCHONDRIAL"/>
    <property type="match status" value="1"/>
</dbReference>
<keyword evidence="1 2" id="KW-0129">CBS domain</keyword>
<dbReference type="InterPro" id="IPR051257">
    <property type="entry name" value="Diverse_CBS-Domain"/>
</dbReference>
<dbReference type="EMBL" id="JAPFQO010000009">
    <property type="protein sequence ID" value="MCX2741231.1"/>
    <property type="molecule type" value="Genomic_DNA"/>
</dbReference>
<gene>
    <name evidence="4" type="ORF">OO017_14825</name>
</gene>
<dbReference type="InterPro" id="IPR044725">
    <property type="entry name" value="CBSX3_CBS_dom"/>
</dbReference>
<protein>
    <submittedName>
        <fullName evidence="4">CBS domain-containing protein</fullName>
    </submittedName>
</protein>
<keyword evidence="5" id="KW-1185">Reference proteome</keyword>
<dbReference type="SMART" id="SM00116">
    <property type="entry name" value="CBS"/>
    <property type="match status" value="2"/>
</dbReference>
<name>A0ABT3RII2_9BACT</name>
<evidence type="ECO:0000256" key="1">
    <source>
        <dbReference type="ARBA" id="ARBA00023122"/>
    </source>
</evidence>
<evidence type="ECO:0000259" key="3">
    <source>
        <dbReference type="PROSITE" id="PS51371"/>
    </source>
</evidence>
<evidence type="ECO:0000313" key="4">
    <source>
        <dbReference type="EMBL" id="MCX2741231.1"/>
    </source>
</evidence>
<dbReference type="InterPro" id="IPR046342">
    <property type="entry name" value="CBS_dom_sf"/>
</dbReference>
<feature type="domain" description="CBS" evidence="3">
    <location>
        <begin position="8"/>
        <end position="67"/>
    </location>
</feature>
<comment type="caution">
    <text evidence="4">The sequence shown here is derived from an EMBL/GenBank/DDBJ whole genome shotgun (WGS) entry which is preliminary data.</text>
</comment>
<dbReference type="SUPFAM" id="SSF54631">
    <property type="entry name" value="CBS-domain pair"/>
    <property type="match status" value="1"/>
</dbReference>
<dbReference type="Pfam" id="PF00571">
    <property type="entry name" value="CBS"/>
    <property type="match status" value="2"/>
</dbReference>
<dbReference type="Gene3D" id="3.10.580.10">
    <property type="entry name" value="CBS-domain"/>
    <property type="match status" value="1"/>
</dbReference>
<organism evidence="4 5">
    <name type="scientific">Pontibacter anaerobius</name>
    <dbReference type="NCBI Taxonomy" id="2993940"/>
    <lineage>
        <taxon>Bacteria</taxon>
        <taxon>Pseudomonadati</taxon>
        <taxon>Bacteroidota</taxon>
        <taxon>Cytophagia</taxon>
        <taxon>Cytophagales</taxon>
        <taxon>Hymenobacteraceae</taxon>
        <taxon>Pontibacter</taxon>
    </lineage>
</organism>
<evidence type="ECO:0000313" key="5">
    <source>
        <dbReference type="Proteomes" id="UP001207228"/>
    </source>
</evidence>
<dbReference type="CDD" id="cd04623">
    <property type="entry name" value="CBS_pair_bac_euk"/>
    <property type="match status" value="1"/>
</dbReference>
<dbReference type="InterPro" id="IPR000644">
    <property type="entry name" value="CBS_dom"/>
</dbReference>